<organism evidence="1">
    <name type="scientific">uncultured Candidatus Nitrosocaldus sp</name>
    <dbReference type="NCBI Taxonomy" id="766501"/>
    <lineage>
        <taxon>Archaea</taxon>
        <taxon>Nitrososphaerota</taxon>
        <taxon>Nitrososphaeria</taxon>
        <taxon>Candidatus Nitrosocaldales</taxon>
        <taxon>Candidatus Nitrosocaldaceae</taxon>
        <taxon>Candidatus Nitrosocaldus</taxon>
        <taxon>environmental samples</taxon>
    </lineage>
</organism>
<reference evidence="1" key="1">
    <citation type="journal article" date="2005" name="Environ. Microbiol.">
        <title>Genetic and functional properties of uncultivated thermophilic crenarchaeotes from a subsurface gold mine as revealed by analysis of genome fragments.</title>
        <authorList>
            <person name="Nunoura T."/>
            <person name="Hirayama H."/>
            <person name="Takami H."/>
            <person name="Oida H."/>
            <person name="Nishi S."/>
            <person name="Shimamura S."/>
            <person name="Suzuki Y."/>
            <person name="Inagaki F."/>
            <person name="Takai K."/>
            <person name="Nealson K.H."/>
            <person name="Horikoshi K."/>
        </authorList>
    </citation>
    <scope>NUCLEOTIDE SEQUENCE</scope>
</reference>
<gene>
    <name evidence="1" type="ORF">HGIII-23</name>
</gene>
<dbReference type="AlphaFoldDB" id="Q4LEH5"/>
<protein>
    <submittedName>
        <fullName evidence="1">Hypothetical conserved protein</fullName>
    </submittedName>
</protein>
<proteinExistence type="predicted"/>
<dbReference type="EMBL" id="AB201308">
    <property type="protein sequence ID" value="BAE03248.1"/>
    <property type="molecule type" value="Genomic_DNA"/>
</dbReference>
<name>Q4LEH5_9ARCH</name>
<evidence type="ECO:0000313" key="1">
    <source>
        <dbReference type="EMBL" id="BAE03248.1"/>
    </source>
</evidence>
<dbReference type="Pfam" id="PF02596">
    <property type="entry name" value="DUF169"/>
    <property type="match status" value="1"/>
</dbReference>
<accession>Q4LEH5</accession>
<dbReference type="InterPro" id="IPR003748">
    <property type="entry name" value="DUF169"/>
</dbReference>
<sequence>MLKEIGRLLKLENSPIIIRLEDEPPSSRRRFMGYAPASCSFWRFGIDSTFYTFDGDHNCSIGKVIHGLREAAEVKDNDDVKLLTSIGWLSMEDISKLPRLPRKAAISYIPVDMLEGDVVPGNDLDLITFFCNAEQVMLVVDAAERAGIEYRIRSRPTCAILGEAYLMKGIVIGLGCTPSRLRTPYSANDLFVAIHPSIVGRLIEHLRQVVKVEEYLHANKAMLLG</sequence>